<evidence type="ECO:0000256" key="4">
    <source>
        <dbReference type="ARBA" id="ARBA00022490"/>
    </source>
</evidence>
<reference evidence="11 12" key="1">
    <citation type="submission" date="2018-07" db="EMBL/GenBank/DDBJ databases">
        <title>Genomic Encyclopedia of Type Strains, Phase III (KMG-III): the genomes of soil and plant-associated and newly described type strains.</title>
        <authorList>
            <person name="Whitman W."/>
        </authorList>
    </citation>
    <scope>NUCLEOTIDE SEQUENCE [LARGE SCALE GENOMIC DNA]</scope>
    <source>
        <strain evidence="11 12">CECT 8488</strain>
    </source>
</reference>
<dbReference type="PANTHER" id="PTHR33540">
    <property type="entry name" value="TRNA THREONYLCARBAMOYLADENOSINE BIOSYNTHESIS PROTEIN TSAE"/>
    <property type="match status" value="1"/>
</dbReference>
<organism evidence="11 12">
    <name type="scientific">Aestuariispira insulae</name>
    <dbReference type="NCBI Taxonomy" id="1461337"/>
    <lineage>
        <taxon>Bacteria</taxon>
        <taxon>Pseudomonadati</taxon>
        <taxon>Pseudomonadota</taxon>
        <taxon>Alphaproteobacteria</taxon>
        <taxon>Rhodospirillales</taxon>
        <taxon>Kiloniellaceae</taxon>
        <taxon>Aestuariispira</taxon>
    </lineage>
</organism>
<gene>
    <name evidence="11" type="ORF">DFP90_103205</name>
</gene>
<accession>A0A3D9HPS5</accession>
<dbReference type="Gene3D" id="3.40.50.300">
    <property type="entry name" value="P-loop containing nucleotide triphosphate hydrolases"/>
    <property type="match status" value="1"/>
</dbReference>
<evidence type="ECO:0000313" key="12">
    <source>
        <dbReference type="Proteomes" id="UP000256845"/>
    </source>
</evidence>
<evidence type="ECO:0000256" key="10">
    <source>
        <dbReference type="ARBA" id="ARBA00032441"/>
    </source>
</evidence>
<sequence length="167" mass="18026">MSDHSSKPFLSKTAVGEPATAAFGQALAPLLEPGDCVCLWGDLGMGKSTLARSIIQATLGADTDVPSPTFTLVQSYEIPDGEIWHMDLYRLEEPEDALELGIEDAFADAVTLIEWPDRLGPWLPYDRLDLSIQQDGQAGEGARLITLSSQDPRWATRLVGLVGDNSA</sequence>
<evidence type="ECO:0000256" key="6">
    <source>
        <dbReference type="ARBA" id="ARBA00022723"/>
    </source>
</evidence>
<dbReference type="InterPro" id="IPR027417">
    <property type="entry name" value="P-loop_NTPase"/>
</dbReference>
<dbReference type="PANTHER" id="PTHR33540:SF2">
    <property type="entry name" value="TRNA THREONYLCARBAMOYLADENOSINE BIOSYNTHESIS PROTEIN TSAE"/>
    <property type="match status" value="1"/>
</dbReference>
<proteinExistence type="inferred from homology"/>
<evidence type="ECO:0000256" key="2">
    <source>
        <dbReference type="ARBA" id="ARBA00007599"/>
    </source>
</evidence>
<evidence type="ECO:0000256" key="8">
    <source>
        <dbReference type="ARBA" id="ARBA00022840"/>
    </source>
</evidence>
<keyword evidence="6" id="KW-0479">Metal-binding</keyword>
<dbReference type="AlphaFoldDB" id="A0A3D9HPS5"/>
<dbReference type="InterPro" id="IPR003442">
    <property type="entry name" value="T6A_TsaE"/>
</dbReference>
<keyword evidence="12" id="KW-1185">Reference proteome</keyword>
<evidence type="ECO:0000256" key="1">
    <source>
        <dbReference type="ARBA" id="ARBA00004496"/>
    </source>
</evidence>
<keyword evidence="5" id="KW-0819">tRNA processing</keyword>
<comment type="caution">
    <text evidence="11">The sequence shown here is derived from an EMBL/GenBank/DDBJ whole genome shotgun (WGS) entry which is preliminary data.</text>
</comment>
<dbReference type="RefSeq" id="WP_115936297.1">
    <property type="nucleotide sequence ID" value="NZ_QRDW01000003.1"/>
</dbReference>
<evidence type="ECO:0000256" key="7">
    <source>
        <dbReference type="ARBA" id="ARBA00022741"/>
    </source>
</evidence>
<dbReference type="NCBIfam" id="TIGR00150">
    <property type="entry name" value="T6A_YjeE"/>
    <property type="match status" value="1"/>
</dbReference>
<comment type="subcellular location">
    <subcellularLocation>
        <location evidence="1">Cytoplasm</location>
    </subcellularLocation>
</comment>
<dbReference type="EMBL" id="QRDW01000003">
    <property type="protein sequence ID" value="RED51405.1"/>
    <property type="molecule type" value="Genomic_DNA"/>
</dbReference>
<evidence type="ECO:0000256" key="9">
    <source>
        <dbReference type="ARBA" id="ARBA00022842"/>
    </source>
</evidence>
<dbReference type="GO" id="GO:0005737">
    <property type="term" value="C:cytoplasm"/>
    <property type="evidence" value="ECO:0007669"/>
    <property type="project" value="UniProtKB-SubCell"/>
</dbReference>
<dbReference type="GO" id="GO:0005524">
    <property type="term" value="F:ATP binding"/>
    <property type="evidence" value="ECO:0007669"/>
    <property type="project" value="UniProtKB-KW"/>
</dbReference>
<keyword evidence="4" id="KW-0963">Cytoplasm</keyword>
<protein>
    <recommendedName>
        <fullName evidence="3">tRNA threonylcarbamoyladenosine biosynthesis protein TsaE</fullName>
    </recommendedName>
    <alternativeName>
        <fullName evidence="10">t(6)A37 threonylcarbamoyladenosine biosynthesis protein TsaE</fullName>
    </alternativeName>
</protein>
<evidence type="ECO:0000256" key="3">
    <source>
        <dbReference type="ARBA" id="ARBA00019010"/>
    </source>
</evidence>
<keyword evidence="8" id="KW-0067">ATP-binding</keyword>
<dbReference type="GO" id="GO:0002949">
    <property type="term" value="P:tRNA threonylcarbamoyladenosine modification"/>
    <property type="evidence" value="ECO:0007669"/>
    <property type="project" value="InterPro"/>
</dbReference>
<dbReference type="Pfam" id="PF02367">
    <property type="entry name" value="TsaE"/>
    <property type="match status" value="1"/>
</dbReference>
<dbReference type="SUPFAM" id="SSF52540">
    <property type="entry name" value="P-loop containing nucleoside triphosphate hydrolases"/>
    <property type="match status" value="1"/>
</dbReference>
<evidence type="ECO:0000256" key="5">
    <source>
        <dbReference type="ARBA" id="ARBA00022694"/>
    </source>
</evidence>
<name>A0A3D9HPS5_9PROT</name>
<keyword evidence="7" id="KW-0547">Nucleotide-binding</keyword>
<evidence type="ECO:0000313" key="11">
    <source>
        <dbReference type="EMBL" id="RED51405.1"/>
    </source>
</evidence>
<keyword evidence="9" id="KW-0460">Magnesium</keyword>
<dbReference type="GO" id="GO:0046872">
    <property type="term" value="F:metal ion binding"/>
    <property type="evidence" value="ECO:0007669"/>
    <property type="project" value="UniProtKB-KW"/>
</dbReference>
<dbReference type="OrthoDB" id="9800307at2"/>
<comment type="similarity">
    <text evidence="2">Belongs to the TsaE family.</text>
</comment>
<dbReference type="Proteomes" id="UP000256845">
    <property type="component" value="Unassembled WGS sequence"/>
</dbReference>